<gene>
    <name evidence="11" type="primary">hemH</name>
    <name evidence="9" type="synonym">cpfC</name>
    <name evidence="12" type="ORF">ASS94_01620</name>
    <name evidence="11" type="ORF">M4L89_07055</name>
</gene>
<evidence type="ECO:0000256" key="10">
    <source>
        <dbReference type="RuleBase" id="RU000607"/>
    </source>
</evidence>
<dbReference type="Gene3D" id="3.40.50.1400">
    <property type="match status" value="2"/>
</dbReference>
<dbReference type="GO" id="GO:0006783">
    <property type="term" value="P:heme biosynthetic process"/>
    <property type="evidence" value="ECO:0007669"/>
    <property type="project" value="UniProtKB-UniRule"/>
</dbReference>
<keyword evidence="9 10" id="KW-0963">Cytoplasm</keyword>
<dbReference type="GO" id="GO:0004325">
    <property type="term" value="F:ferrochelatase activity"/>
    <property type="evidence" value="ECO:0007669"/>
    <property type="project" value="UniProtKB-UniRule"/>
</dbReference>
<feature type="binding site" description="axial binding residue" evidence="9">
    <location>
        <position position="11"/>
    </location>
    <ligand>
        <name>Fe-coproporphyrin III</name>
        <dbReference type="ChEBI" id="CHEBI:68438"/>
    </ligand>
    <ligandPart>
        <name>Fe</name>
        <dbReference type="ChEBI" id="CHEBI:18248"/>
    </ligandPart>
</feature>
<dbReference type="FunFam" id="3.40.50.1400:FF:000007">
    <property type="entry name" value="Ferrochelatase"/>
    <property type="match status" value="1"/>
</dbReference>
<accession>A0A1E5TMB8</accession>
<evidence type="ECO:0000313" key="13">
    <source>
        <dbReference type="Proteomes" id="UP000095464"/>
    </source>
</evidence>
<dbReference type="SUPFAM" id="SSF53800">
    <property type="entry name" value="Chelatase"/>
    <property type="match status" value="1"/>
</dbReference>
<name>A0A1E5TMB8_9STAP</name>
<dbReference type="Proteomes" id="UP000095464">
    <property type="component" value="Unassembled WGS sequence"/>
</dbReference>
<dbReference type="Pfam" id="PF00762">
    <property type="entry name" value="Ferrochelatase"/>
    <property type="match status" value="1"/>
</dbReference>
<evidence type="ECO:0000256" key="6">
    <source>
        <dbReference type="ARBA" id="ARBA00023239"/>
    </source>
</evidence>
<evidence type="ECO:0000256" key="7">
    <source>
        <dbReference type="ARBA" id="ARBA00023244"/>
    </source>
</evidence>
<dbReference type="EC" id="4.99.1.9" evidence="9"/>
<keyword evidence="5 9" id="KW-0350">Heme biosynthesis</keyword>
<dbReference type="GO" id="GO:0046872">
    <property type="term" value="F:metal ion binding"/>
    <property type="evidence" value="ECO:0007669"/>
    <property type="project" value="UniProtKB-UniRule"/>
</dbReference>
<reference evidence="11" key="3">
    <citation type="submission" date="2022-05" db="EMBL/GenBank/DDBJ databases">
        <title>Comparative genomics of Staphylococcus equorum isolates.</title>
        <authorList>
            <person name="Luelf R.H."/>
        </authorList>
    </citation>
    <scope>NUCLEOTIDE SEQUENCE</scope>
    <source>
        <strain evidence="11">TMW 2.2497</strain>
    </source>
</reference>
<evidence type="ECO:0000313" key="11">
    <source>
        <dbReference type="EMBL" id="MDG0845982.1"/>
    </source>
</evidence>
<dbReference type="RefSeq" id="WP_002511933.1">
    <property type="nucleotide sequence ID" value="NZ_CP013114.1"/>
</dbReference>
<proteinExistence type="inferred from homology"/>
<keyword evidence="3 9" id="KW-0479">Metal-binding</keyword>
<dbReference type="PANTHER" id="PTHR11108">
    <property type="entry name" value="FERROCHELATASE"/>
    <property type="match status" value="1"/>
</dbReference>
<feature type="binding site" evidence="9">
    <location>
        <position position="28"/>
    </location>
    <ligand>
        <name>Fe-coproporphyrin III</name>
        <dbReference type="ChEBI" id="CHEBI:68438"/>
    </ligand>
</feature>
<evidence type="ECO:0000313" key="12">
    <source>
        <dbReference type="EMBL" id="OEK58782.1"/>
    </source>
</evidence>
<comment type="catalytic activity">
    <reaction evidence="8">
        <text>Fe-coproporphyrin III + 2 H(+) = coproporphyrin III + Fe(2+)</text>
        <dbReference type="Rhea" id="RHEA:49572"/>
        <dbReference type="ChEBI" id="CHEBI:15378"/>
        <dbReference type="ChEBI" id="CHEBI:29033"/>
        <dbReference type="ChEBI" id="CHEBI:68438"/>
        <dbReference type="ChEBI" id="CHEBI:131725"/>
        <dbReference type="EC" id="4.99.1.9"/>
    </reaction>
    <physiologicalReaction direction="right-to-left" evidence="8">
        <dbReference type="Rhea" id="RHEA:49574"/>
    </physiologicalReaction>
</comment>
<dbReference type="InterPro" id="IPR001015">
    <property type="entry name" value="Ferrochelatase"/>
</dbReference>
<feature type="binding site" evidence="9">
    <location>
        <position position="180"/>
    </location>
    <ligand>
        <name>Fe(2+)</name>
        <dbReference type="ChEBI" id="CHEBI:29033"/>
    </ligand>
</feature>
<organism evidence="11 14">
    <name type="scientific">Staphylococcus equorum</name>
    <dbReference type="NCBI Taxonomy" id="246432"/>
    <lineage>
        <taxon>Bacteria</taxon>
        <taxon>Bacillati</taxon>
        <taxon>Bacillota</taxon>
        <taxon>Bacilli</taxon>
        <taxon>Bacillales</taxon>
        <taxon>Staphylococcaceae</taxon>
        <taxon>Staphylococcus</taxon>
    </lineage>
</organism>
<comment type="function">
    <text evidence="9 10">Involved in coproporphyrin-dependent heme b biosynthesis. Catalyzes the insertion of ferrous iron into coproporphyrin III to form Fe-coproporphyrin III.</text>
</comment>
<feature type="binding site" evidence="9">
    <location>
        <begin position="44"/>
        <end position="45"/>
    </location>
    <ligand>
        <name>Fe-coproporphyrin III</name>
        <dbReference type="ChEBI" id="CHEBI:68438"/>
    </ligand>
</feature>
<comment type="caution">
    <text evidence="11">The sequence shown here is derived from an EMBL/GenBank/DDBJ whole genome shotgun (WGS) entry which is preliminary data.</text>
</comment>
<keyword evidence="7 9" id="KW-0627">Porphyrin biosynthesis</keyword>
<comment type="subcellular location">
    <subcellularLocation>
        <location evidence="9 10">Cytoplasm</location>
    </subcellularLocation>
</comment>
<sequence>MKRVALLCMSYGTPYKEEDILPYYTHIRHGHEPSHEAYIDLKDRYEYIGGVSPLATTTEKQAETLCHTLNSMTNDISYELYIGLKHIHPFIEDAIDDISAEGIDEIVSVVLTPHYSSFSVEMYNQRASQYANEKNIKVTTLDQFYKEEKFIQYWVDSVNTQLNLIPEEAHQKTAIIVSAHSLPEKILEHNDPYPSQLEETAQLIQSRIGHNHVFNGWQSEGNTGEPWIGPDVQDLTQTLHEQYDYQNFIYVPLGFTCEHLEVLYDNDYECKKVCDDLGCNYYRAEMPGSNQLFIESIANAVINNYKEKNHLTAVN</sequence>
<keyword evidence="4 9" id="KW-0408">Iron</keyword>
<dbReference type="NCBIfam" id="TIGR00109">
    <property type="entry name" value="hemH"/>
    <property type="match status" value="1"/>
</dbReference>
<reference evidence="13" key="1">
    <citation type="submission" date="2015-11" db="EMBL/GenBank/DDBJ databases">
        <title>Genomic diversity of Staphylococcus saprophyticus strains from urinary tract infections, animal surfaces, and fermented foods.</title>
        <authorList>
            <person name="Wolfe B.E."/>
        </authorList>
    </citation>
    <scope>NUCLEOTIDE SEQUENCE [LARGE SCALE GENOMIC DNA]</scope>
    <source>
        <strain evidence="13">738_7</strain>
    </source>
</reference>
<evidence type="ECO:0000256" key="1">
    <source>
        <dbReference type="ARBA" id="ARBA00004744"/>
    </source>
</evidence>
<dbReference type="PANTHER" id="PTHR11108:SF1">
    <property type="entry name" value="FERROCHELATASE, MITOCHONDRIAL"/>
    <property type="match status" value="1"/>
</dbReference>
<dbReference type="InterPro" id="IPR033644">
    <property type="entry name" value="Ferrochelatase_C"/>
</dbReference>
<evidence type="ECO:0000256" key="9">
    <source>
        <dbReference type="HAMAP-Rule" id="MF_00323"/>
    </source>
</evidence>
<keyword evidence="6 9" id="KW-0456">Lyase</keyword>
<dbReference type="Proteomes" id="UP001152422">
    <property type="component" value="Unassembled WGS sequence"/>
</dbReference>
<dbReference type="HAMAP" id="MF_00323">
    <property type="entry name" value="Ferrochelatase"/>
    <property type="match status" value="1"/>
</dbReference>
<keyword evidence="14" id="KW-1185">Reference proteome</keyword>
<dbReference type="InterPro" id="IPR019772">
    <property type="entry name" value="Ferrochelatase_AS"/>
</dbReference>
<comment type="pathway">
    <text evidence="1 9 10">Porphyrin-containing compound metabolism; protoheme biosynthesis.</text>
</comment>
<evidence type="ECO:0000256" key="8">
    <source>
        <dbReference type="ARBA" id="ARBA00024536"/>
    </source>
</evidence>
<protein>
    <recommendedName>
        <fullName evidence="9">Coproporphyrin III ferrochelatase</fullName>
        <ecNumber evidence="9">4.99.1.9</ecNumber>
    </recommendedName>
</protein>
<dbReference type="AlphaFoldDB" id="A0A1E5TMB8"/>
<dbReference type="PROSITE" id="PS00534">
    <property type="entry name" value="FERROCHELATASE"/>
    <property type="match status" value="1"/>
</dbReference>
<dbReference type="EMBL" id="JAMBQA010000003">
    <property type="protein sequence ID" value="MDG0845982.1"/>
    <property type="molecule type" value="Genomic_DNA"/>
</dbReference>
<dbReference type="EMBL" id="LNPX01000006">
    <property type="protein sequence ID" value="OEK58782.1"/>
    <property type="molecule type" value="Genomic_DNA"/>
</dbReference>
<feature type="binding site" evidence="9">
    <location>
        <position position="261"/>
    </location>
    <ligand>
        <name>Fe(2+)</name>
        <dbReference type="ChEBI" id="CHEBI:29033"/>
    </ligand>
</feature>
<feature type="binding site" evidence="9">
    <location>
        <position position="123"/>
    </location>
    <ligand>
        <name>Fe-coproporphyrin III</name>
        <dbReference type="ChEBI" id="CHEBI:68438"/>
    </ligand>
</feature>
<evidence type="ECO:0000256" key="2">
    <source>
        <dbReference type="ARBA" id="ARBA00007718"/>
    </source>
</evidence>
<feature type="binding site" evidence="9">
    <location>
        <position position="52"/>
    </location>
    <ligand>
        <name>Fe-coproporphyrin III</name>
        <dbReference type="ChEBI" id="CHEBI:68438"/>
    </ligand>
</feature>
<evidence type="ECO:0000256" key="4">
    <source>
        <dbReference type="ARBA" id="ARBA00023004"/>
    </source>
</evidence>
<comment type="similarity">
    <text evidence="2 9 10">Belongs to the ferrochelatase family.</text>
</comment>
<dbReference type="GO" id="GO:0005737">
    <property type="term" value="C:cytoplasm"/>
    <property type="evidence" value="ECO:0007669"/>
    <property type="project" value="UniProtKB-SubCell"/>
</dbReference>
<evidence type="ECO:0000256" key="5">
    <source>
        <dbReference type="ARBA" id="ARBA00023133"/>
    </source>
</evidence>
<evidence type="ECO:0000313" key="14">
    <source>
        <dbReference type="Proteomes" id="UP001152422"/>
    </source>
</evidence>
<reference evidence="12" key="2">
    <citation type="submission" date="2015-11" db="EMBL/GenBank/DDBJ databases">
        <authorList>
            <person name="Wolfe B.E."/>
        </authorList>
    </citation>
    <scope>NUCLEOTIDE SEQUENCE</scope>
    <source>
        <strain evidence="12">738_7</strain>
    </source>
</reference>
<dbReference type="NCBIfam" id="NF009095">
    <property type="entry name" value="PRK12435.1"/>
    <property type="match status" value="1"/>
</dbReference>
<dbReference type="CDD" id="cd00419">
    <property type="entry name" value="Ferrochelatase_C"/>
    <property type="match status" value="1"/>
</dbReference>
<evidence type="ECO:0000256" key="3">
    <source>
        <dbReference type="ARBA" id="ARBA00022723"/>
    </source>
</evidence>
<dbReference type="KEGG" id="seqo:SE1039_01070"/>